<evidence type="ECO:0000259" key="2">
    <source>
        <dbReference type="Pfam" id="PF26487"/>
    </source>
</evidence>
<dbReference type="SUPFAM" id="SSF53335">
    <property type="entry name" value="S-adenosyl-L-methionine-dependent methyltransferases"/>
    <property type="match status" value="1"/>
</dbReference>
<dbReference type="InterPro" id="IPR025714">
    <property type="entry name" value="Methyltranfer_dom"/>
</dbReference>
<reference evidence="3 4" key="1">
    <citation type="submission" date="2017-11" db="EMBL/GenBank/DDBJ databases">
        <title>Isolation and Characterization of Methanogenic Archaea from Saline Meromictic Lake at Siberia.</title>
        <authorList>
            <person name="Shen Y."/>
            <person name="Huang H.-H."/>
            <person name="Lai M.-C."/>
            <person name="Chen S.-C."/>
        </authorList>
    </citation>
    <scope>NUCLEOTIDE SEQUENCE [LARGE SCALE GENOMIC DNA]</scope>
    <source>
        <strain evidence="3 4">SY-01</strain>
    </source>
</reference>
<evidence type="ECO:0000259" key="1">
    <source>
        <dbReference type="Pfam" id="PF13847"/>
    </source>
</evidence>
<dbReference type="AlphaFoldDB" id="A0A4E0Q793"/>
<name>A0A4E0Q793_9EURY</name>
<dbReference type="EMBL" id="PGGK01000024">
    <property type="protein sequence ID" value="TGC06746.1"/>
    <property type="molecule type" value="Genomic_DNA"/>
</dbReference>
<feature type="domain" description="DUF8157" evidence="2">
    <location>
        <begin position="381"/>
        <end position="473"/>
    </location>
</feature>
<keyword evidence="4" id="KW-1185">Reference proteome</keyword>
<feature type="domain" description="Methyltransferase" evidence="1">
    <location>
        <begin position="155"/>
        <end position="284"/>
    </location>
</feature>
<dbReference type="Pfam" id="PF13847">
    <property type="entry name" value="Methyltransf_31"/>
    <property type="match status" value="1"/>
</dbReference>
<protein>
    <submittedName>
        <fullName evidence="3">Uncharacterized protein</fullName>
    </submittedName>
</protein>
<dbReference type="Gene3D" id="3.40.50.150">
    <property type="entry name" value="Vaccinia Virus protein VP39"/>
    <property type="match status" value="1"/>
</dbReference>
<evidence type="ECO:0000313" key="3">
    <source>
        <dbReference type="EMBL" id="TGC06746.1"/>
    </source>
</evidence>
<accession>A0A4E0Q793</accession>
<dbReference type="InterPro" id="IPR029063">
    <property type="entry name" value="SAM-dependent_MTases_sf"/>
</dbReference>
<evidence type="ECO:0000313" key="4">
    <source>
        <dbReference type="Proteomes" id="UP000297295"/>
    </source>
</evidence>
<comment type="caution">
    <text evidence="3">The sequence shown here is derived from an EMBL/GenBank/DDBJ whole genome shotgun (WGS) entry which is preliminary data.</text>
</comment>
<gene>
    <name evidence="3" type="ORF">CUN85_12695</name>
</gene>
<dbReference type="Proteomes" id="UP000297295">
    <property type="component" value="Unassembled WGS sequence"/>
</dbReference>
<proteinExistence type="predicted"/>
<organism evidence="3 4">
    <name type="scientific">Methanolobus halotolerans</name>
    <dbReference type="NCBI Taxonomy" id="2052935"/>
    <lineage>
        <taxon>Archaea</taxon>
        <taxon>Methanobacteriati</taxon>
        <taxon>Methanobacteriota</taxon>
        <taxon>Stenosarchaea group</taxon>
        <taxon>Methanomicrobia</taxon>
        <taxon>Methanosarcinales</taxon>
        <taxon>Methanosarcinaceae</taxon>
        <taxon>Methanolobus</taxon>
    </lineage>
</organism>
<dbReference type="Pfam" id="PF26487">
    <property type="entry name" value="DUF8157_C"/>
    <property type="match status" value="1"/>
</dbReference>
<dbReference type="OrthoDB" id="117536at2157"/>
<sequence length="476" mass="54301">MLSEMRNYIKSEMSTQDIYKTVRSSFFDLGLDIIPVEDDFKVIHAPKGFIELNDREQQINEAFFRTAGVSRKLERLIEQYVEKKTGKSWDDPLVLERIRKAVLSQKADYWKKGRSRNITYEKGYDILGYLAYQFPVYFVQFQHIMYGMAQDGLLKKRMKILDIGTGPGTVPLAVIDLYNRLDGHKALIHSIEMYDENIEAYDSLVPQYAQIKEQVQVKEPTKADISSLDTDSLPEKIDLMVFSNVLNEIKFLSIREKAGLVKKMSEKLNPDGSILIIEPADKVNSTEMRKLAVSLKSMGLSIYSPCSFIWGSGCNPAECWSFEQQKDIAPTRLMKKLAECGEPYRYINTDIKYTYAILRKDNLTRRKYRVQPKAKFAKLSRLGTHTDKRINVIASLMSGDLGDERHSLYKICDGTSVKSVYAVLPSHNLTPDNQIITNAKYGSILSIQNVLVRFNEANDSYNLLIGKGSIVELVEG</sequence>
<dbReference type="InterPro" id="IPR058959">
    <property type="entry name" value="DUF8157_C"/>
</dbReference>